<accession>A0A5D4S3T0</accession>
<evidence type="ECO:0000313" key="1">
    <source>
        <dbReference type="EMBL" id="TYS56416.1"/>
    </source>
</evidence>
<dbReference type="Proteomes" id="UP000322997">
    <property type="component" value="Unassembled WGS sequence"/>
</dbReference>
<evidence type="ECO:0000313" key="2">
    <source>
        <dbReference type="Proteomes" id="UP000322997"/>
    </source>
</evidence>
<protein>
    <submittedName>
        <fullName evidence="1">Uncharacterized protein</fullName>
    </submittedName>
</protein>
<name>A0A5D4S3T0_9BACI</name>
<proteinExistence type="predicted"/>
<dbReference type="AlphaFoldDB" id="A0A5D4S3T0"/>
<reference evidence="1 2" key="1">
    <citation type="submission" date="2019-08" db="EMBL/GenBank/DDBJ databases">
        <title>Bacillus genomes from the desert of Cuatro Cienegas, Coahuila.</title>
        <authorList>
            <person name="Olmedo-Alvarez G."/>
        </authorList>
    </citation>
    <scope>NUCLEOTIDE SEQUENCE [LARGE SCALE GENOMIC DNA]</scope>
    <source>
        <strain evidence="1 2">CH108_3D</strain>
    </source>
</reference>
<sequence length="212" mass="25556">MRYKLHVQVPTHIVRNEDIYIPNECFVLYARLCFLYFKNYKNPEITVDHKKLMGILYIGDSRTLKNRLNTLYKANLIGNKVDILPRKGKMTILFNEAVRSSETFFTQINADVFNYLDKINHHAFRLLFYYKSHINFKEDRRLDYCYVGRETLKVRLKMGSSTIQEANEQLTKNKLIKITKHMLERREEDYDDNNELIFDRYNNHYSVTEKMM</sequence>
<organism evidence="1 2">
    <name type="scientific">Rossellomorea marisflavi</name>
    <dbReference type="NCBI Taxonomy" id="189381"/>
    <lineage>
        <taxon>Bacteria</taxon>
        <taxon>Bacillati</taxon>
        <taxon>Bacillota</taxon>
        <taxon>Bacilli</taxon>
        <taxon>Bacillales</taxon>
        <taxon>Bacillaceae</taxon>
        <taxon>Rossellomorea</taxon>
    </lineage>
</organism>
<gene>
    <name evidence="1" type="ORF">FZC83_02240</name>
</gene>
<dbReference type="EMBL" id="VTEQ01000001">
    <property type="protein sequence ID" value="TYS56416.1"/>
    <property type="molecule type" value="Genomic_DNA"/>
</dbReference>
<comment type="caution">
    <text evidence="1">The sequence shown here is derived from an EMBL/GenBank/DDBJ whole genome shotgun (WGS) entry which is preliminary data.</text>
</comment>